<evidence type="ECO:0000256" key="1">
    <source>
        <dbReference type="SAM" id="MobiDB-lite"/>
    </source>
</evidence>
<comment type="caution">
    <text evidence="2">The sequence shown here is derived from an EMBL/GenBank/DDBJ whole genome shotgun (WGS) entry which is preliminary data.</text>
</comment>
<evidence type="ECO:0000313" key="2">
    <source>
        <dbReference type="EMBL" id="KAG0287549.1"/>
    </source>
</evidence>
<proteinExistence type="predicted"/>
<evidence type="ECO:0000313" key="3">
    <source>
        <dbReference type="Proteomes" id="UP001194696"/>
    </source>
</evidence>
<name>A0ABQ7JZ42_9FUNG</name>
<feature type="region of interest" description="Disordered" evidence="1">
    <location>
        <begin position="224"/>
        <end position="251"/>
    </location>
</feature>
<reference evidence="2 3" key="1">
    <citation type="journal article" date="2020" name="Fungal Divers.">
        <title>Resolving the Mortierellaceae phylogeny through synthesis of multi-gene phylogenetics and phylogenomics.</title>
        <authorList>
            <person name="Vandepol N."/>
            <person name="Liber J."/>
            <person name="Desiro A."/>
            <person name="Na H."/>
            <person name="Kennedy M."/>
            <person name="Barry K."/>
            <person name="Grigoriev I.V."/>
            <person name="Miller A.N."/>
            <person name="O'Donnell K."/>
            <person name="Stajich J.E."/>
            <person name="Bonito G."/>
        </authorList>
    </citation>
    <scope>NUCLEOTIDE SEQUENCE [LARGE SCALE GENOMIC DNA]</scope>
    <source>
        <strain evidence="2 3">AD045</strain>
    </source>
</reference>
<accession>A0ABQ7JZ42</accession>
<dbReference type="EMBL" id="JAAAIM010000481">
    <property type="protein sequence ID" value="KAG0287549.1"/>
    <property type="molecule type" value="Genomic_DNA"/>
</dbReference>
<dbReference type="Proteomes" id="UP001194696">
    <property type="component" value="Unassembled WGS sequence"/>
</dbReference>
<keyword evidence="3" id="KW-1185">Reference proteome</keyword>
<sequence>MASPHQQCTPDSLTGDVTIVGYTDQESKLAISHRNITTYDFMKAHVENGSKREDQDIPPFYFPAPHISGPDIVFYIKINGNIYPVFVQLKLRQVLEGSDVEKALATVSSNTIQGKMNKEHEKLVKDLAREHMNVNRGQKSSNHTESAHLQQPPRLQEYCPTGMYVSMVITYPAEVVKFQVVRPDPEPELEGLERVSINIDDNNFPIIFPERHVKFLDRLKQHKRSATEEQIANPSKRSKIVMARSTTDPLS</sequence>
<protein>
    <submittedName>
        <fullName evidence="2">Uncharacterized protein</fullName>
    </submittedName>
</protein>
<organism evidence="2 3">
    <name type="scientific">Linnemannia gamsii</name>
    <dbReference type="NCBI Taxonomy" id="64522"/>
    <lineage>
        <taxon>Eukaryota</taxon>
        <taxon>Fungi</taxon>
        <taxon>Fungi incertae sedis</taxon>
        <taxon>Mucoromycota</taxon>
        <taxon>Mortierellomycotina</taxon>
        <taxon>Mortierellomycetes</taxon>
        <taxon>Mortierellales</taxon>
        <taxon>Mortierellaceae</taxon>
        <taxon>Linnemannia</taxon>
    </lineage>
</organism>
<gene>
    <name evidence="2" type="ORF">BGZ96_008536</name>
</gene>